<dbReference type="Proteomes" id="UP000054270">
    <property type="component" value="Unassembled WGS sequence"/>
</dbReference>
<keyword evidence="4" id="KW-1185">Reference proteome</keyword>
<evidence type="ECO:0000256" key="2">
    <source>
        <dbReference type="SAM" id="MobiDB-lite"/>
    </source>
</evidence>
<dbReference type="AlphaFoldDB" id="A0A0D2PA53"/>
<feature type="compositionally biased region" description="Pro residues" evidence="2">
    <location>
        <begin position="314"/>
        <end position="330"/>
    </location>
</feature>
<evidence type="ECO:0000256" key="1">
    <source>
        <dbReference type="SAM" id="Coils"/>
    </source>
</evidence>
<feature type="region of interest" description="Disordered" evidence="2">
    <location>
        <begin position="383"/>
        <end position="408"/>
    </location>
</feature>
<dbReference type="OrthoDB" id="3262547at2759"/>
<organism evidence="3 4">
    <name type="scientific">Hypholoma sublateritium (strain FD-334 SS-4)</name>
    <dbReference type="NCBI Taxonomy" id="945553"/>
    <lineage>
        <taxon>Eukaryota</taxon>
        <taxon>Fungi</taxon>
        <taxon>Dikarya</taxon>
        <taxon>Basidiomycota</taxon>
        <taxon>Agaricomycotina</taxon>
        <taxon>Agaricomycetes</taxon>
        <taxon>Agaricomycetidae</taxon>
        <taxon>Agaricales</taxon>
        <taxon>Agaricineae</taxon>
        <taxon>Strophariaceae</taxon>
        <taxon>Hypholoma</taxon>
    </lineage>
</organism>
<dbReference type="STRING" id="945553.A0A0D2PA53"/>
<dbReference type="OMA" id="IMPGHPY"/>
<gene>
    <name evidence="3" type="ORF">HYPSUDRAFT_62813</name>
</gene>
<evidence type="ECO:0000313" key="3">
    <source>
        <dbReference type="EMBL" id="KJA27774.1"/>
    </source>
</evidence>
<dbReference type="EMBL" id="KN817523">
    <property type="protein sequence ID" value="KJA27774.1"/>
    <property type="molecule type" value="Genomic_DNA"/>
</dbReference>
<name>A0A0D2PA53_HYPSF</name>
<reference evidence="4" key="1">
    <citation type="submission" date="2014-04" db="EMBL/GenBank/DDBJ databases">
        <title>Evolutionary Origins and Diversification of the Mycorrhizal Mutualists.</title>
        <authorList>
            <consortium name="DOE Joint Genome Institute"/>
            <consortium name="Mycorrhizal Genomics Consortium"/>
            <person name="Kohler A."/>
            <person name="Kuo A."/>
            <person name="Nagy L.G."/>
            <person name="Floudas D."/>
            <person name="Copeland A."/>
            <person name="Barry K.W."/>
            <person name="Cichocki N."/>
            <person name="Veneault-Fourrey C."/>
            <person name="LaButti K."/>
            <person name="Lindquist E.A."/>
            <person name="Lipzen A."/>
            <person name="Lundell T."/>
            <person name="Morin E."/>
            <person name="Murat C."/>
            <person name="Riley R."/>
            <person name="Ohm R."/>
            <person name="Sun H."/>
            <person name="Tunlid A."/>
            <person name="Henrissat B."/>
            <person name="Grigoriev I.V."/>
            <person name="Hibbett D.S."/>
            <person name="Martin F."/>
        </authorList>
    </citation>
    <scope>NUCLEOTIDE SEQUENCE [LARGE SCALE GENOMIC DNA]</scope>
    <source>
        <strain evidence="4">FD-334 SS-4</strain>
    </source>
</reference>
<feature type="coiled-coil region" evidence="1">
    <location>
        <begin position="139"/>
        <end position="192"/>
    </location>
</feature>
<feature type="compositionally biased region" description="Low complexity" evidence="2">
    <location>
        <begin position="387"/>
        <end position="401"/>
    </location>
</feature>
<feature type="compositionally biased region" description="Basic and acidic residues" evidence="2">
    <location>
        <begin position="227"/>
        <end position="239"/>
    </location>
</feature>
<evidence type="ECO:0000313" key="4">
    <source>
        <dbReference type="Proteomes" id="UP000054270"/>
    </source>
</evidence>
<proteinExistence type="predicted"/>
<accession>A0A0D2PA53</accession>
<feature type="region of interest" description="Disordered" evidence="2">
    <location>
        <begin position="197"/>
        <end position="239"/>
    </location>
</feature>
<feature type="compositionally biased region" description="Pro residues" evidence="2">
    <location>
        <begin position="207"/>
        <end position="220"/>
    </location>
</feature>
<keyword evidence="1" id="KW-0175">Coiled coil</keyword>
<sequence>MASLADQIDRLSKNTRAISTAAAAIAPPTASTAFTRAVLSTHLGDLIRDIDPSELGLFRLVDPPLANAYDGGSRTVQDTQVRRVDFSGATPLRKNAARRRDERQEIEPEVYAHAALKYIDRYDPIRPMPRAYDQIVTVLNRLNAVRANISELAKALEKTGKEDKELPTKARIVEEERQIKDLQARLAELAKLKDGNASKGKAVVKPVRPPAPKPPPPKAPASPTSPQEDKFWATKGEPSRTLRFSENLLDEEVNIGDVSSSSFGTPLAQMPRLKMLGDADDDTITQFPPRDVLQALNDDDDSDGIVSSKKSVPETPPPIAQTVTPVPPSTETPTARQRKVKVNIELERIVTKIWATVGDIIAPHLTASPLSVPDTIAYLEELSNQEPSPDSPTASSVSSTALEGGVPPKPNAQQIQYAYLITMLLSAAPHYSLPMNTVKENFAAKSKTNAGTTRVLFQGVAKRLIKIDRGRGEQIVKFDI</sequence>
<feature type="region of interest" description="Disordered" evidence="2">
    <location>
        <begin position="295"/>
        <end position="335"/>
    </location>
</feature>
<protein>
    <submittedName>
        <fullName evidence="3">Uncharacterized protein</fullName>
    </submittedName>
</protein>